<sequence>MGKKHSKGALLLFLTGGLSWVVMGLVRMGSGLELVAGPVKVCFGLRITLLGRLEPEGLCQFMLAGLGFKRATRIFIPAYLLTADSTYYMQADHTIHTNTTPPVTQGAGASEGFRLGGAGAGAPLFPGLGLGGLGMIMSNPRMRDIIDQNPEFAHVLNDPVILRQTLEAARNPELMREMMRNTDRAMSNIESSPEGFNMLRRMYANVQELFLNATRTGGGDGNDAGSNPFAALLGNCCSNFFSNRH</sequence>
<dbReference type="FunFam" id="1.10.260.100:FF:000005">
    <property type="entry name" value="Ubiquitin domain-containing protein DSK2b"/>
    <property type="match status" value="1"/>
</dbReference>
<comment type="caution">
    <text evidence="2">The sequence shown here is derived from an EMBL/GenBank/DDBJ whole genome shotgun (WGS) entry which is preliminary data.</text>
</comment>
<gene>
    <name evidence="2" type="ORF">CTI12_AA294350</name>
</gene>
<dbReference type="Proteomes" id="UP000245207">
    <property type="component" value="Unassembled WGS sequence"/>
</dbReference>
<dbReference type="SMART" id="SM00727">
    <property type="entry name" value="STI1"/>
    <property type="match status" value="1"/>
</dbReference>
<evidence type="ECO:0000313" key="3">
    <source>
        <dbReference type="Proteomes" id="UP000245207"/>
    </source>
</evidence>
<dbReference type="EMBL" id="PKPP01003367">
    <property type="protein sequence ID" value="PWA69750.1"/>
    <property type="molecule type" value="Genomic_DNA"/>
</dbReference>
<proteinExistence type="predicted"/>
<protein>
    <submittedName>
        <fullName evidence="2">Ubiquitin domain-containing protein DSK2a</fullName>
    </submittedName>
</protein>
<evidence type="ECO:0000313" key="2">
    <source>
        <dbReference type="EMBL" id="PWA69750.1"/>
    </source>
</evidence>
<name>A0A2U1N8C0_ARTAN</name>
<feature type="domain" description="STI1" evidence="1">
    <location>
        <begin position="139"/>
        <end position="178"/>
    </location>
</feature>
<dbReference type="GO" id="GO:0006511">
    <property type="term" value="P:ubiquitin-dependent protein catabolic process"/>
    <property type="evidence" value="ECO:0007669"/>
    <property type="project" value="TreeGrafter"/>
</dbReference>
<dbReference type="STRING" id="35608.A0A2U1N8C0"/>
<organism evidence="2 3">
    <name type="scientific">Artemisia annua</name>
    <name type="common">Sweet wormwood</name>
    <dbReference type="NCBI Taxonomy" id="35608"/>
    <lineage>
        <taxon>Eukaryota</taxon>
        <taxon>Viridiplantae</taxon>
        <taxon>Streptophyta</taxon>
        <taxon>Embryophyta</taxon>
        <taxon>Tracheophyta</taxon>
        <taxon>Spermatophyta</taxon>
        <taxon>Magnoliopsida</taxon>
        <taxon>eudicotyledons</taxon>
        <taxon>Gunneridae</taxon>
        <taxon>Pentapetalae</taxon>
        <taxon>asterids</taxon>
        <taxon>campanulids</taxon>
        <taxon>Asterales</taxon>
        <taxon>Asteraceae</taxon>
        <taxon>Asteroideae</taxon>
        <taxon>Anthemideae</taxon>
        <taxon>Artemisiinae</taxon>
        <taxon>Artemisia</taxon>
    </lineage>
</organism>
<dbReference type="PANTHER" id="PTHR10677">
    <property type="entry name" value="UBIQUILIN"/>
    <property type="match status" value="1"/>
</dbReference>
<dbReference type="InterPro" id="IPR006636">
    <property type="entry name" value="STI1_HS-bd"/>
</dbReference>
<dbReference type="OrthoDB" id="1739481at2759"/>
<dbReference type="GO" id="GO:0031593">
    <property type="term" value="F:polyubiquitin modification-dependent protein binding"/>
    <property type="evidence" value="ECO:0007669"/>
    <property type="project" value="TreeGrafter"/>
</dbReference>
<dbReference type="Pfam" id="PF23195">
    <property type="entry name" value="UBQLN1"/>
    <property type="match status" value="1"/>
</dbReference>
<dbReference type="PANTHER" id="PTHR10677:SF3">
    <property type="entry name" value="FI07626P-RELATED"/>
    <property type="match status" value="1"/>
</dbReference>
<keyword evidence="3" id="KW-1185">Reference proteome</keyword>
<dbReference type="GO" id="GO:0005829">
    <property type="term" value="C:cytosol"/>
    <property type="evidence" value="ECO:0007669"/>
    <property type="project" value="TreeGrafter"/>
</dbReference>
<evidence type="ECO:0000259" key="1">
    <source>
        <dbReference type="SMART" id="SM00727"/>
    </source>
</evidence>
<reference evidence="2 3" key="1">
    <citation type="journal article" date="2018" name="Mol. Plant">
        <title>The genome of Artemisia annua provides insight into the evolution of Asteraceae family and artemisinin biosynthesis.</title>
        <authorList>
            <person name="Shen Q."/>
            <person name="Zhang L."/>
            <person name="Liao Z."/>
            <person name="Wang S."/>
            <person name="Yan T."/>
            <person name="Shi P."/>
            <person name="Liu M."/>
            <person name="Fu X."/>
            <person name="Pan Q."/>
            <person name="Wang Y."/>
            <person name="Lv Z."/>
            <person name="Lu X."/>
            <person name="Zhang F."/>
            <person name="Jiang W."/>
            <person name="Ma Y."/>
            <person name="Chen M."/>
            <person name="Hao X."/>
            <person name="Li L."/>
            <person name="Tang Y."/>
            <person name="Lv G."/>
            <person name="Zhou Y."/>
            <person name="Sun X."/>
            <person name="Brodelius P.E."/>
            <person name="Rose J.K.C."/>
            <person name="Tang K."/>
        </authorList>
    </citation>
    <scope>NUCLEOTIDE SEQUENCE [LARGE SCALE GENOMIC DNA]</scope>
    <source>
        <strain evidence="3">cv. Huhao1</strain>
        <tissue evidence="2">Leaf</tissue>
    </source>
</reference>
<dbReference type="AlphaFoldDB" id="A0A2U1N8C0"/>
<accession>A0A2U1N8C0</accession>
<dbReference type="InterPro" id="IPR015496">
    <property type="entry name" value="Ubiquilin"/>
</dbReference>
<dbReference type="Gene3D" id="1.10.260.100">
    <property type="match status" value="1"/>
</dbReference>